<dbReference type="SUPFAM" id="SSF53383">
    <property type="entry name" value="PLP-dependent transferases"/>
    <property type="match status" value="1"/>
</dbReference>
<dbReference type="GO" id="GO:0006545">
    <property type="term" value="P:glycine biosynthetic process"/>
    <property type="evidence" value="ECO:0007669"/>
    <property type="project" value="TreeGrafter"/>
</dbReference>
<dbReference type="PANTHER" id="PTHR48097:SF9">
    <property type="entry name" value="L-THREONINE ALDOLASE"/>
    <property type="match status" value="1"/>
</dbReference>
<name>A0A6P7U425_9MOLL</name>
<proteinExistence type="inferred from homology"/>
<keyword evidence="4" id="KW-0456">Lyase</keyword>
<evidence type="ECO:0000256" key="5">
    <source>
        <dbReference type="PIRSR" id="PIRSR017617-1"/>
    </source>
</evidence>
<reference evidence="8" key="1">
    <citation type="submission" date="2025-08" db="UniProtKB">
        <authorList>
            <consortium name="RefSeq"/>
        </authorList>
    </citation>
    <scope>IDENTIFICATION</scope>
</reference>
<dbReference type="KEGG" id="osn:115229460"/>
<dbReference type="PIRSF" id="PIRSF017617">
    <property type="entry name" value="Thr_aldolase"/>
    <property type="match status" value="1"/>
</dbReference>
<dbReference type="PANTHER" id="PTHR48097">
    <property type="entry name" value="L-THREONINE ALDOLASE-RELATED"/>
    <property type="match status" value="1"/>
</dbReference>
<dbReference type="Gene3D" id="3.90.1150.10">
    <property type="entry name" value="Aspartate Aminotransferase, domain 1"/>
    <property type="match status" value="1"/>
</dbReference>
<keyword evidence="7" id="KW-1185">Reference proteome</keyword>
<dbReference type="GO" id="GO:0005829">
    <property type="term" value="C:cytosol"/>
    <property type="evidence" value="ECO:0007669"/>
    <property type="project" value="TreeGrafter"/>
</dbReference>
<dbReference type="NCBIfam" id="NF041359">
    <property type="entry name" value="GntG_guanitoxin"/>
    <property type="match status" value="1"/>
</dbReference>
<dbReference type="InterPro" id="IPR023603">
    <property type="entry name" value="Low_specificity_L-TA-like"/>
</dbReference>
<accession>A0A6P7U425</accession>
<dbReference type="Proteomes" id="UP000515154">
    <property type="component" value="Unplaced"/>
</dbReference>
<dbReference type="FunFam" id="3.40.640.10:FF:000030">
    <property type="entry name" value="Low-specificity L-threonine aldolase"/>
    <property type="match status" value="1"/>
</dbReference>
<comment type="cofactor">
    <cofactor evidence="1">
        <name>pyridoxal 5'-phosphate</name>
        <dbReference type="ChEBI" id="CHEBI:597326"/>
    </cofactor>
</comment>
<feature type="modified residue" description="N6-(pyridoxal phosphate)lysine" evidence="5">
    <location>
        <position position="200"/>
    </location>
</feature>
<evidence type="ECO:0000256" key="4">
    <source>
        <dbReference type="ARBA" id="ARBA00023239"/>
    </source>
</evidence>
<gene>
    <name evidence="8" type="primary">LOC115229460</name>
</gene>
<dbReference type="InterPro" id="IPR015421">
    <property type="entry name" value="PyrdxlP-dep_Trfase_major"/>
</dbReference>
<evidence type="ECO:0000256" key="3">
    <source>
        <dbReference type="ARBA" id="ARBA00022898"/>
    </source>
</evidence>
<dbReference type="GO" id="GO:0008732">
    <property type="term" value="F:L-allo-threonine aldolase activity"/>
    <property type="evidence" value="ECO:0007669"/>
    <property type="project" value="TreeGrafter"/>
</dbReference>
<dbReference type="RefSeq" id="XP_029655666.2">
    <property type="nucleotide sequence ID" value="XM_029799806.2"/>
</dbReference>
<evidence type="ECO:0000313" key="8">
    <source>
        <dbReference type="RefSeq" id="XP_029655666.2"/>
    </source>
</evidence>
<dbReference type="Gene3D" id="3.40.640.10">
    <property type="entry name" value="Type I PLP-dependent aspartate aminotransferase-like (Major domain)"/>
    <property type="match status" value="1"/>
</dbReference>
<feature type="domain" description="Aromatic amino acid beta-eliminating lyase/threonine aldolase" evidence="6">
    <location>
        <begin position="8"/>
        <end position="290"/>
    </location>
</feature>
<dbReference type="InterPro" id="IPR001597">
    <property type="entry name" value="ArAA_b-elim_lyase/Thr_aldolase"/>
</dbReference>
<dbReference type="GO" id="GO:0006567">
    <property type="term" value="P:L-threonine catabolic process"/>
    <property type="evidence" value="ECO:0007669"/>
    <property type="project" value="TreeGrafter"/>
</dbReference>
<dbReference type="InterPro" id="IPR015422">
    <property type="entry name" value="PyrdxlP-dep_Trfase_small"/>
</dbReference>
<evidence type="ECO:0000313" key="7">
    <source>
        <dbReference type="Proteomes" id="UP000515154"/>
    </source>
</evidence>
<sequence>MAPKFVVMISDVFSKPSKAMREAMANADVEDSMVLALEAKCAKLLGKEKALLVSSGTMGNLLCVMGHCQERGQEVLMGDKSHLYLSEQGHVAQLAGVFPRSVPTLKDGTHDLTTLAETISTSGVTGECRTKVICLENTHNRCGGKILPLDYLQKLYNLAQENDIKVHVDGARILNAAVGLGVPVSEITKFCDSVTFCLNKGIGAPFGSIVAGTESFIKRVRRCRKALGGEMRQLGMEAAAGLYGLDGAEETLQKDHFLAKKLVNGLKSLSSSVVTIEPEEDQTNLVFIKIDKEMSFITNLTERLMTTTEAEVKELGKEIRVGCKLWGKDIRFAICCNNNEEDIDDAIKKVCYVLRKFISEIIKD</sequence>
<protein>
    <submittedName>
        <fullName evidence="8">Probable low-specificity L-threonine aldolase 2</fullName>
    </submittedName>
</protein>
<evidence type="ECO:0000256" key="2">
    <source>
        <dbReference type="ARBA" id="ARBA00006966"/>
    </source>
</evidence>
<dbReference type="AlphaFoldDB" id="A0A6P7U425"/>
<dbReference type="InterPro" id="IPR015424">
    <property type="entry name" value="PyrdxlP-dep_Trfase"/>
</dbReference>
<evidence type="ECO:0000259" key="6">
    <source>
        <dbReference type="Pfam" id="PF01212"/>
    </source>
</evidence>
<keyword evidence="3" id="KW-0663">Pyridoxal phosphate</keyword>
<comment type="similarity">
    <text evidence="2">Belongs to the threonine aldolase family.</text>
</comment>
<organism evidence="7 8">
    <name type="scientific">Octopus sinensis</name>
    <name type="common">East Asian common octopus</name>
    <dbReference type="NCBI Taxonomy" id="2607531"/>
    <lineage>
        <taxon>Eukaryota</taxon>
        <taxon>Metazoa</taxon>
        <taxon>Spiralia</taxon>
        <taxon>Lophotrochozoa</taxon>
        <taxon>Mollusca</taxon>
        <taxon>Cephalopoda</taxon>
        <taxon>Coleoidea</taxon>
        <taxon>Octopodiformes</taxon>
        <taxon>Octopoda</taxon>
        <taxon>Incirrata</taxon>
        <taxon>Octopodidae</taxon>
        <taxon>Octopus</taxon>
    </lineage>
</organism>
<evidence type="ECO:0000256" key="1">
    <source>
        <dbReference type="ARBA" id="ARBA00001933"/>
    </source>
</evidence>
<dbReference type="Pfam" id="PF01212">
    <property type="entry name" value="Beta_elim_lyase"/>
    <property type="match status" value="1"/>
</dbReference>